<keyword evidence="3" id="KW-1185">Reference proteome</keyword>
<dbReference type="RefSeq" id="WP_364593624.1">
    <property type="nucleotide sequence ID" value="NZ_JBFAQK010000018.1"/>
</dbReference>
<organism evidence="2 3">
    <name type="scientific">Streptomyces kurssanovii</name>
    <dbReference type="NCBI Taxonomy" id="67312"/>
    <lineage>
        <taxon>Bacteria</taxon>
        <taxon>Bacillati</taxon>
        <taxon>Actinomycetota</taxon>
        <taxon>Actinomycetes</taxon>
        <taxon>Kitasatosporales</taxon>
        <taxon>Streptomycetaceae</taxon>
        <taxon>Streptomyces</taxon>
    </lineage>
</organism>
<dbReference type="Proteomes" id="UP001552521">
    <property type="component" value="Unassembled WGS sequence"/>
</dbReference>
<evidence type="ECO:0000313" key="3">
    <source>
        <dbReference type="Proteomes" id="UP001552521"/>
    </source>
</evidence>
<sequence length="89" mass="9204">MSDEYRPEGFEDSDAPLPRDMPDQQAGAEEETSPGEESPDRAAGRGPEGEQSQETGEDVPDMDEAGARPRGAGDEGGPSGTPAPDESTG</sequence>
<comment type="caution">
    <text evidence="2">The sequence shown here is derived from an EMBL/GenBank/DDBJ whole genome shotgun (WGS) entry which is preliminary data.</text>
</comment>
<feature type="compositionally biased region" description="Acidic residues" evidence="1">
    <location>
        <begin position="55"/>
        <end position="64"/>
    </location>
</feature>
<reference evidence="2 3" key="1">
    <citation type="submission" date="2024-06" db="EMBL/GenBank/DDBJ databases">
        <title>The Natural Products Discovery Center: Release of the First 8490 Sequenced Strains for Exploring Actinobacteria Biosynthetic Diversity.</title>
        <authorList>
            <person name="Kalkreuter E."/>
            <person name="Kautsar S.A."/>
            <person name="Yang D."/>
            <person name="Bader C.D."/>
            <person name="Teijaro C.N."/>
            <person name="Fluegel L."/>
            <person name="Davis C.M."/>
            <person name="Simpson J.R."/>
            <person name="Lauterbach L."/>
            <person name="Steele A.D."/>
            <person name="Gui C."/>
            <person name="Meng S."/>
            <person name="Li G."/>
            <person name="Viehrig K."/>
            <person name="Ye F."/>
            <person name="Su P."/>
            <person name="Kiefer A.F."/>
            <person name="Nichols A."/>
            <person name="Cepeda A.J."/>
            <person name="Yan W."/>
            <person name="Fan B."/>
            <person name="Jiang Y."/>
            <person name="Adhikari A."/>
            <person name="Zheng C.-J."/>
            <person name="Schuster L."/>
            <person name="Cowan T.M."/>
            <person name="Smanski M.J."/>
            <person name="Chevrette M.G."/>
            <person name="De Carvalho L.P.S."/>
            <person name="Shen B."/>
        </authorList>
    </citation>
    <scope>NUCLEOTIDE SEQUENCE [LARGE SCALE GENOMIC DNA]</scope>
    <source>
        <strain evidence="2 3">NPDC049344</strain>
    </source>
</reference>
<evidence type="ECO:0000256" key="1">
    <source>
        <dbReference type="SAM" id="MobiDB-lite"/>
    </source>
</evidence>
<name>A0ABV3HUC2_9ACTN</name>
<accession>A0ABV3HUC2</accession>
<protein>
    <submittedName>
        <fullName evidence="2">Uncharacterized protein</fullName>
    </submittedName>
</protein>
<evidence type="ECO:0000313" key="2">
    <source>
        <dbReference type="EMBL" id="MEV4682152.1"/>
    </source>
</evidence>
<dbReference type="EMBL" id="JBFAQK010000018">
    <property type="protein sequence ID" value="MEV4682152.1"/>
    <property type="molecule type" value="Genomic_DNA"/>
</dbReference>
<feature type="region of interest" description="Disordered" evidence="1">
    <location>
        <begin position="1"/>
        <end position="89"/>
    </location>
</feature>
<gene>
    <name evidence="2" type="ORF">AB0K36_15400</name>
</gene>
<proteinExistence type="predicted"/>